<sequence>MKNDHLISVKTLNFDVSNSSTQSPNSSNNESARGPLVRGSLAQAKLRSYSYKNNVSLETPLSGLSIKKTESLKVSKNPALPKLPPHSEHAIWVGNVPNDATVEELWNFFSSIPQKVQINQLRGKEQNNDDYEMGVNEILSNNGIKSIHIISKSNCAFINYISSQHLQKALLACNKKPLRSQTPTSKPLVCRIRKPEDNMKSGVGAQRIGGMHKSWIKKQKLKLKKNQNIDNSMADPSRNLHKLNEFNTEALTEISESDDSDSTTPSFLANNFPSRYFILKSYTEEDLKISVEKSMWASQSHNEPVLDQAFRTSPKGVYLIFSVNKSGEFFGYAKMVGPI</sequence>
<dbReference type="GO" id="GO:1990247">
    <property type="term" value="F:N6-methyladenosine-containing RNA reader activity"/>
    <property type="evidence" value="ECO:0007669"/>
    <property type="project" value="TreeGrafter"/>
</dbReference>
<evidence type="ECO:0000259" key="2">
    <source>
        <dbReference type="PROSITE" id="PS50882"/>
    </source>
</evidence>
<feature type="compositionally biased region" description="Low complexity" evidence="1">
    <location>
        <begin position="17"/>
        <end position="31"/>
    </location>
</feature>
<proteinExistence type="predicted"/>
<dbReference type="Pfam" id="PF04146">
    <property type="entry name" value="YTH"/>
    <property type="match status" value="1"/>
</dbReference>
<comment type="caution">
    <text evidence="3">The sequence shown here is derived from an EMBL/GenBank/DDBJ whole genome shotgun (WGS) entry which is preliminary data.</text>
</comment>
<organism evidence="3 4">
    <name type="scientific">Phakopsora pachyrhizi</name>
    <name type="common">Asian soybean rust disease fungus</name>
    <dbReference type="NCBI Taxonomy" id="170000"/>
    <lineage>
        <taxon>Eukaryota</taxon>
        <taxon>Fungi</taxon>
        <taxon>Dikarya</taxon>
        <taxon>Basidiomycota</taxon>
        <taxon>Pucciniomycotina</taxon>
        <taxon>Pucciniomycetes</taxon>
        <taxon>Pucciniales</taxon>
        <taxon>Phakopsoraceae</taxon>
        <taxon>Phakopsora</taxon>
    </lineage>
</organism>
<keyword evidence="4" id="KW-1185">Reference proteome</keyword>
<accession>A0AAV0ASE9</accession>
<dbReference type="Gene3D" id="3.10.590.10">
    <property type="entry name" value="ph1033 like domains"/>
    <property type="match status" value="1"/>
</dbReference>
<evidence type="ECO:0000313" key="4">
    <source>
        <dbReference type="Proteomes" id="UP001153365"/>
    </source>
</evidence>
<dbReference type="AlphaFoldDB" id="A0AAV0ASE9"/>
<feature type="domain" description="YTH" evidence="2">
    <location>
        <begin position="274"/>
        <end position="339"/>
    </location>
</feature>
<dbReference type="Gene3D" id="3.30.70.330">
    <property type="match status" value="1"/>
</dbReference>
<dbReference type="GO" id="GO:0000398">
    <property type="term" value="P:mRNA splicing, via spliceosome"/>
    <property type="evidence" value="ECO:0007669"/>
    <property type="project" value="TreeGrafter"/>
</dbReference>
<dbReference type="Proteomes" id="UP001153365">
    <property type="component" value="Unassembled WGS sequence"/>
</dbReference>
<dbReference type="GO" id="GO:0000381">
    <property type="term" value="P:regulation of alternative mRNA splicing, via spliceosome"/>
    <property type="evidence" value="ECO:0007669"/>
    <property type="project" value="TreeGrafter"/>
</dbReference>
<dbReference type="PROSITE" id="PS50882">
    <property type="entry name" value="YTH"/>
    <property type="match status" value="1"/>
</dbReference>
<dbReference type="GO" id="GO:0003729">
    <property type="term" value="F:mRNA binding"/>
    <property type="evidence" value="ECO:0007669"/>
    <property type="project" value="TreeGrafter"/>
</dbReference>
<protein>
    <submittedName>
        <fullName evidence="3">YT521-B-like domain-domain-containing protein</fullName>
    </submittedName>
</protein>
<dbReference type="EMBL" id="CALTRL010001122">
    <property type="protein sequence ID" value="CAH7671048.1"/>
    <property type="molecule type" value="Genomic_DNA"/>
</dbReference>
<dbReference type="InterPro" id="IPR035979">
    <property type="entry name" value="RBD_domain_sf"/>
</dbReference>
<feature type="non-terminal residue" evidence="3">
    <location>
        <position position="339"/>
    </location>
</feature>
<dbReference type="CDD" id="cd21134">
    <property type="entry name" value="YTH"/>
    <property type="match status" value="1"/>
</dbReference>
<dbReference type="CDD" id="cd00590">
    <property type="entry name" value="RRM_SF"/>
    <property type="match status" value="1"/>
</dbReference>
<gene>
    <name evidence="3" type="ORF">PPACK8108_LOCUS5801</name>
</gene>
<name>A0AAV0ASE9_PHAPC</name>
<dbReference type="PANTHER" id="PTHR12357">
    <property type="entry name" value="YTH YT521-B HOMOLOGY DOMAIN-CONTAINING"/>
    <property type="match status" value="1"/>
</dbReference>
<dbReference type="InterPro" id="IPR045168">
    <property type="entry name" value="YTH_prot"/>
</dbReference>
<reference evidence="3" key="1">
    <citation type="submission" date="2022-06" db="EMBL/GenBank/DDBJ databases">
        <authorList>
            <consortium name="SYNGENTA / RWTH Aachen University"/>
        </authorList>
    </citation>
    <scope>NUCLEOTIDE SEQUENCE</scope>
</reference>
<dbReference type="InterPro" id="IPR007275">
    <property type="entry name" value="YTH_domain"/>
</dbReference>
<dbReference type="InterPro" id="IPR000504">
    <property type="entry name" value="RRM_dom"/>
</dbReference>
<dbReference type="SMART" id="SM00360">
    <property type="entry name" value="RRM"/>
    <property type="match status" value="1"/>
</dbReference>
<evidence type="ECO:0000313" key="3">
    <source>
        <dbReference type="EMBL" id="CAH7671048.1"/>
    </source>
</evidence>
<feature type="region of interest" description="Disordered" evidence="1">
    <location>
        <begin position="17"/>
        <end position="36"/>
    </location>
</feature>
<dbReference type="GO" id="GO:0005654">
    <property type="term" value="C:nucleoplasm"/>
    <property type="evidence" value="ECO:0007669"/>
    <property type="project" value="TreeGrafter"/>
</dbReference>
<dbReference type="PANTHER" id="PTHR12357:SF3">
    <property type="entry name" value="YTH DOMAIN-CONTAINING PROTEIN 1"/>
    <property type="match status" value="1"/>
</dbReference>
<dbReference type="SUPFAM" id="SSF54928">
    <property type="entry name" value="RNA-binding domain, RBD"/>
    <property type="match status" value="1"/>
</dbReference>
<dbReference type="InterPro" id="IPR012677">
    <property type="entry name" value="Nucleotide-bd_a/b_plait_sf"/>
</dbReference>
<evidence type="ECO:0000256" key="1">
    <source>
        <dbReference type="SAM" id="MobiDB-lite"/>
    </source>
</evidence>